<evidence type="ECO:0000256" key="3">
    <source>
        <dbReference type="SAM" id="MobiDB-lite"/>
    </source>
</evidence>
<dbReference type="GO" id="GO:0030163">
    <property type="term" value="P:protein catabolic process"/>
    <property type="evidence" value="ECO:0007669"/>
    <property type="project" value="InterPro"/>
</dbReference>
<dbReference type="GO" id="GO:0005524">
    <property type="term" value="F:ATP binding"/>
    <property type="evidence" value="ECO:0007669"/>
    <property type="project" value="InterPro"/>
</dbReference>
<name>A0A1N7CDX4_9RHOO</name>
<dbReference type="InterPro" id="IPR027417">
    <property type="entry name" value="P-loop_NTPase"/>
</dbReference>
<dbReference type="InterPro" id="IPR020568">
    <property type="entry name" value="Ribosomal_Su5_D2-typ_SF"/>
</dbReference>
<dbReference type="Pfam" id="PF20436">
    <property type="entry name" value="LonB_AAA-LID"/>
    <property type="match status" value="1"/>
</dbReference>
<dbReference type="InterPro" id="IPR046844">
    <property type="entry name" value="Lon-like_helical"/>
</dbReference>
<keyword evidence="6" id="KW-1185">Reference proteome</keyword>
<protein>
    <recommendedName>
        <fullName evidence="2">endopeptidase La</fullName>
        <ecNumber evidence="2">3.4.21.53</ecNumber>
    </recommendedName>
</protein>
<dbReference type="PROSITE" id="PS51786">
    <property type="entry name" value="LON_PROTEOLYTIC"/>
    <property type="match status" value="1"/>
</dbReference>
<dbReference type="SUPFAM" id="SSF54211">
    <property type="entry name" value="Ribosomal protein S5 domain 2-like"/>
    <property type="match status" value="1"/>
</dbReference>
<keyword evidence="1 2" id="KW-0645">Protease</keyword>
<dbReference type="Gene3D" id="3.30.230.10">
    <property type="match status" value="1"/>
</dbReference>
<feature type="compositionally biased region" description="Basic residues" evidence="3">
    <location>
        <begin position="800"/>
        <end position="811"/>
    </location>
</feature>
<feature type="domain" description="Lon proteolytic" evidence="4">
    <location>
        <begin position="562"/>
        <end position="757"/>
    </location>
</feature>
<keyword evidence="2" id="KW-0378">Hydrolase</keyword>
<dbReference type="Pfam" id="PF13654">
    <property type="entry name" value="AAA_32"/>
    <property type="match status" value="1"/>
</dbReference>
<dbReference type="PANTHER" id="PTHR10046">
    <property type="entry name" value="ATP DEPENDENT LON PROTEASE FAMILY MEMBER"/>
    <property type="match status" value="1"/>
</dbReference>
<dbReference type="Pfam" id="PF20437">
    <property type="entry name" value="LonC_helical"/>
    <property type="match status" value="1"/>
</dbReference>
<dbReference type="Pfam" id="PF05362">
    <property type="entry name" value="Lon_C"/>
    <property type="match status" value="1"/>
</dbReference>
<keyword evidence="2" id="KW-0720">Serine protease</keyword>
<dbReference type="GO" id="GO:0006508">
    <property type="term" value="P:proteolysis"/>
    <property type="evidence" value="ECO:0007669"/>
    <property type="project" value="UniProtKB-KW"/>
</dbReference>
<dbReference type="GO" id="GO:0004252">
    <property type="term" value="F:serine-type endopeptidase activity"/>
    <property type="evidence" value="ECO:0007669"/>
    <property type="project" value="UniProtKB-UniRule"/>
</dbReference>
<dbReference type="EMBL" id="FTMD01000023">
    <property type="protein sequence ID" value="SIR61792.1"/>
    <property type="molecule type" value="Genomic_DNA"/>
</dbReference>
<organism evidence="5 6">
    <name type="scientific">Aromatoleum tolulyticum</name>
    <dbReference type="NCBI Taxonomy" id="34027"/>
    <lineage>
        <taxon>Bacteria</taxon>
        <taxon>Pseudomonadati</taxon>
        <taxon>Pseudomonadota</taxon>
        <taxon>Betaproteobacteria</taxon>
        <taxon>Rhodocyclales</taxon>
        <taxon>Rhodocyclaceae</taxon>
        <taxon>Aromatoleum</taxon>
    </lineage>
</organism>
<evidence type="ECO:0000313" key="5">
    <source>
        <dbReference type="EMBL" id="SIR61792.1"/>
    </source>
</evidence>
<accession>A0A1N7CDX4</accession>
<evidence type="ECO:0000256" key="2">
    <source>
        <dbReference type="PROSITE-ProRule" id="PRU01122"/>
    </source>
</evidence>
<feature type="active site" evidence="2">
    <location>
        <position position="695"/>
    </location>
</feature>
<feature type="region of interest" description="Disordered" evidence="3">
    <location>
        <begin position="792"/>
        <end position="811"/>
    </location>
</feature>
<reference evidence="6" key="1">
    <citation type="submission" date="2017-01" db="EMBL/GenBank/DDBJ databases">
        <authorList>
            <person name="Varghese N."/>
            <person name="Submissions S."/>
        </authorList>
    </citation>
    <scope>NUCLEOTIDE SEQUENCE [LARGE SCALE GENOMIC DNA]</scope>
    <source>
        <strain evidence="6">ATCC 51758</strain>
    </source>
</reference>
<dbReference type="Gene3D" id="1.10.8.60">
    <property type="match status" value="1"/>
</dbReference>
<dbReference type="InterPro" id="IPR014721">
    <property type="entry name" value="Ribsml_uS5_D2-typ_fold_subgr"/>
</dbReference>
<dbReference type="InterPro" id="IPR041699">
    <property type="entry name" value="AAA_32"/>
</dbReference>
<comment type="catalytic activity">
    <reaction evidence="2">
        <text>Hydrolysis of proteins in presence of ATP.</text>
        <dbReference type="EC" id="3.4.21.53"/>
    </reaction>
</comment>
<dbReference type="InterPro" id="IPR027065">
    <property type="entry name" value="Lon_Prtase"/>
</dbReference>
<dbReference type="EC" id="3.4.21.53" evidence="2"/>
<evidence type="ECO:0000256" key="1">
    <source>
        <dbReference type="ARBA" id="ARBA00022670"/>
    </source>
</evidence>
<dbReference type="GO" id="GO:0004176">
    <property type="term" value="F:ATP-dependent peptidase activity"/>
    <property type="evidence" value="ECO:0007669"/>
    <property type="project" value="UniProtKB-UniRule"/>
</dbReference>
<dbReference type="OrthoDB" id="9758568at2"/>
<evidence type="ECO:0000259" key="4">
    <source>
        <dbReference type="PROSITE" id="PS51786"/>
    </source>
</evidence>
<dbReference type="STRING" id="34027.SAMN05421829_12366"/>
<proteinExistence type="inferred from homology"/>
<dbReference type="InterPro" id="IPR008269">
    <property type="entry name" value="Lon_proteolytic"/>
</dbReference>
<feature type="active site" evidence="2">
    <location>
        <position position="652"/>
    </location>
</feature>
<dbReference type="AlphaFoldDB" id="A0A1N7CDX4"/>
<evidence type="ECO:0000313" key="6">
    <source>
        <dbReference type="Proteomes" id="UP000186819"/>
    </source>
</evidence>
<sequence>MADLRPLAADRLRNRCAPETFEFADSSSLPDLPGGIGQGRAEEALRFGLAMRQPGYHVFVLGEPGTGRHATVFRLLREVSGCGGVPPDLCYLHNFDDPQRPRLLTLTAGRGAELRVDMQAFIADLGPAIEAALASETYSSRIESLQDAHKTREDGALHELGEACAADGVSLLQTPDGFVFAPTKDGATMSPEDFEALAPEIRAAVEKKVGAWSDRLADLLEQFPGWRKELHEAMKRAACDALTPAVSHLMRELRERYADLPAVLAFFDAIRQEILASGSDWAAQEGEEDEGAEDEARTKFHRYQVKLMVDHSATRGAPVVCEDNPTFGNLIGRIEHISQMGTLVTNFSLIRAGALHRACGGYLVVDVERILTQPFAWEGLKRALRAREIRIEPPAEAQGWSNMLTLEPESIPCDVKVILIGDRELFYLLTENDPDFPELFKVAADFDEDMPRSGANVVRYAALLAMLGRASELLPFDRTGIARLVEHGARLAEDAGRLSLQTRLLADVMREADFHARASQLPAVGCAQVDAAIASRSRRFGRYAERVIESMIDGTTLISTNGARCGQINALVVVELAGEQFGHPMRITATVRLGEGDVVDIERETELGGAIHSKGVLILSAFLGARYARHQPLSLSASLVFEQSYSPVEGDSASLGELCALLSALAQVPIRQSFAVTGSVNQFGEVQAIGGVNEKIEGFFDLCVARGLTGEQGVVIPQASVRHLMLRDDVVAAAHEGRFHVHAVATVDEAMEILTGLPAGVADAKGVMPRETVNHRVAAALSAMIAAKHAFDHGGDGRHVRQRRRHEGSQE</sequence>
<dbReference type="Gene3D" id="3.40.50.300">
    <property type="entry name" value="P-loop containing nucleotide triphosphate hydrolases"/>
    <property type="match status" value="2"/>
</dbReference>
<dbReference type="PRINTS" id="PR00830">
    <property type="entry name" value="ENDOLAPTASE"/>
</dbReference>
<dbReference type="Proteomes" id="UP000186819">
    <property type="component" value="Unassembled WGS sequence"/>
</dbReference>
<dbReference type="InterPro" id="IPR046843">
    <property type="entry name" value="LonB_AAA-LID"/>
</dbReference>
<comment type="similarity">
    <text evidence="2">Belongs to the peptidase S16 family.</text>
</comment>
<gene>
    <name evidence="5" type="ORF">SAMN05421829_12366</name>
</gene>
<dbReference type="RefSeq" id="WP_076604350.1">
    <property type="nucleotide sequence ID" value="NZ_FTMD01000023.1"/>
</dbReference>